<evidence type="ECO:0000256" key="1">
    <source>
        <dbReference type="SAM" id="Phobius"/>
    </source>
</evidence>
<name>A0A9X2RK65_9PROT</name>
<organism evidence="3 4">
    <name type="scientific">Parvularcula maris</name>
    <dbReference type="NCBI Taxonomy" id="2965077"/>
    <lineage>
        <taxon>Bacteria</taxon>
        <taxon>Pseudomonadati</taxon>
        <taxon>Pseudomonadota</taxon>
        <taxon>Alphaproteobacteria</taxon>
        <taxon>Parvularculales</taxon>
        <taxon>Parvularculaceae</taxon>
        <taxon>Parvularcula</taxon>
    </lineage>
</organism>
<proteinExistence type="predicted"/>
<feature type="signal peptide" evidence="2">
    <location>
        <begin position="1"/>
        <end position="20"/>
    </location>
</feature>
<dbReference type="EMBL" id="JANIBC010000025">
    <property type="protein sequence ID" value="MCQ8186631.1"/>
    <property type="molecule type" value="Genomic_DNA"/>
</dbReference>
<keyword evidence="1" id="KW-0472">Membrane</keyword>
<keyword evidence="2" id="KW-0732">Signal</keyword>
<keyword evidence="4" id="KW-1185">Reference proteome</keyword>
<dbReference type="Proteomes" id="UP001142610">
    <property type="component" value="Unassembled WGS sequence"/>
</dbReference>
<gene>
    <name evidence="3" type="ORF">NOG11_14710</name>
</gene>
<comment type="caution">
    <text evidence="3">The sequence shown here is derived from an EMBL/GenBank/DDBJ whole genome shotgun (WGS) entry which is preliminary data.</text>
</comment>
<evidence type="ECO:0000256" key="2">
    <source>
        <dbReference type="SAM" id="SignalP"/>
    </source>
</evidence>
<reference evidence="3" key="1">
    <citation type="submission" date="2022-07" db="EMBL/GenBank/DDBJ databases">
        <title>Parvularcula maris sp. nov., an algicidal bacterium isolated from seawater.</title>
        <authorList>
            <person name="Li F."/>
        </authorList>
    </citation>
    <scope>NUCLEOTIDE SEQUENCE</scope>
    <source>
        <strain evidence="3">BGMRC 0090</strain>
    </source>
</reference>
<feature type="chain" id="PRO_5040726728" description="PEP-CTERM sorting domain-containing protein" evidence="2">
    <location>
        <begin position="21"/>
        <end position="233"/>
    </location>
</feature>
<accession>A0A9X2RK65</accession>
<dbReference type="AlphaFoldDB" id="A0A9X2RK65"/>
<evidence type="ECO:0000313" key="3">
    <source>
        <dbReference type="EMBL" id="MCQ8186631.1"/>
    </source>
</evidence>
<evidence type="ECO:0008006" key="5">
    <source>
        <dbReference type="Google" id="ProtNLM"/>
    </source>
</evidence>
<feature type="transmembrane region" description="Helical" evidence="1">
    <location>
        <begin position="210"/>
        <end position="227"/>
    </location>
</feature>
<evidence type="ECO:0000313" key="4">
    <source>
        <dbReference type="Proteomes" id="UP001142610"/>
    </source>
</evidence>
<keyword evidence="1" id="KW-1133">Transmembrane helix</keyword>
<protein>
    <recommendedName>
        <fullName evidence="5">PEP-CTERM sorting domain-containing protein</fullName>
    </recommendedName>
</protein>
<dbReference type="RefSeq" id="WP_256620570.1">
    <property type="nucleotide sequence ID" value="NZ_JANIBC010000025.1"/>
</dbReference>
<sequence>MSTKLMKALLGAATSTIVLAGVADARLVRSGGSSSEGNQCDNYDQFAGGEIGVFNQDGSGSFDIAGFNPADEGEVSGYPPDLGCSPNAFYEFAPGDDLEFEGTFYGLAQRLSASDDLDALITWSIGDFSFTSTTLTPTFEIPPALFRDERYGVSMRIIAAFTPSPGSAFYECETRTCENSVGEALDVASIVFNGGASVFFEPLVDAEVPLAPGFVFMLTGLGGALGWKRVRKD</sequence>
<keyword evidence="1" id="KW-0812">Transmembrane</keyword>